<accession>A0A816QJR2</accession>
<gene>
    <name evidence="1" type="ORF">DARMORV10_C06P33020.1</name>
</gene>
<dbReference type="AlphaFoldDB" id="A0A816QJR2"/>
<organism evidence="1">
    <name type="scientific">Brassica napus</name>
    <name type="common">Rape</name>
    <dbReference type="NCBI Taxonomy" id="3708"/>
    <lineage>
        <taxon>Eukaryota</taxon>
        <taxon>Viridiplantae</taxon>
        <taxon>Streptophyta</taxon>
        <taxon>Embryophyta</taxon>
        <taxon>Tracheophyta</taxon>
        <taxon>Spermatophyta</taxon>
        <taxon>Magnoliopsida</taxon>
        <taxon>eudicotyledons</taxon>
        <taxon>Gunneridae</taxon>
        <taxon>Pentapetalae</taxon>
        <taxon>rosids</taxon>
        <taxon>malvids</taxon>
        <taxon>Brassicales</taxon>
        <taxon>Brassicaceae</taxon>
        <taxon>Brassiceae</taxon>
        <taxon>Brassica</taxon>
    </lineage>
</organism>
<sequence length="51" mass="5963">MVYVEIFVTVNCGTGRGGRKHWNFRQKDIYKLLFDDGTQIQQVAHPRGHMN</sequence>
<name>A0A816QJR2_BRANA</name>
<proteinExistence type="predicted"/>
<reference evidence="1" key="1">
    <citation type="submission" date="2021-01" db="EMBL/GenBank/DDBJ databases">
        <authorList>
            <consortium name="Genoscope - CEA"/>
            <person name="William W."/>
        </authorList>
    </citation>
    <scope>NUCLEOTIDE SEQUENCE</scope>
</reference>
<evidence type="ECO:0000313" key="1">
    <source>
        <dbReference type="EMBL" id="CAF2061069.1"/>
    </source>
</evidence>
<protein>
    <submittedName>
        <fullName evidence="1">(rape) hypothetical protein</fullName>
    </submittedName>
</protein>
<dbReference type="EMBL" id="HG994370">
    <property type="protein sequence ID" value="CAF2061069.1"/>
    <property type="molecule type" value="Genomic_DNA"/>
</dbReference>
<dbReference type="Proteomes" id="UP001295469">
    <property type="component" value="Chromosome C06"/>
</dbReference>